<dbReference type="AlphaFoldDB" id="A0A4Q2A544"/>
<proteinExistence type="predicted"/>
<dbReference type="EMBL" id="QWEX01000004">
    <property type="protein sequence ID" value="RXV64402.1"/>
    <property type="molecule type" value="Genomic_DNA"/>
</dbReference>
<gene>
    <name evidence="1" type="ORF">D1006_39190</name>
</gene>
<reference evidence="1 2" key="1">
    <citation type="submission" date="2018-08" db="EMBL/GenBank/DDBJ databases">
        <title>Mountain-cultivated ginseng endophyte, Burkholderia stabilis and its activity against ginseng root rot disease.</title>
        <authorList>
            <person name="Tapan Kumar M."/>
            <person name="Bae H."/>
            <person name="Shanmugam G."/>
            <person name="Jeon J."/>
        </authorList>
    </citation>
    <scope>NUCLEOTIDE SEQUENCE [LARGE SCALE GENOMIC DNA]</scope>
    <source>
        <strain evidence="1 2">EB159</strain>
    </source>
</reference>
<accession>A0A4Q2A544</accession>
<dbReference type="Proteomes" id="UP000289650">
    <property type="component" value="Unassembled WGS sequence"/>
</dbReference>
<name>A0A4Q2A544_9BURK</name>
<organism evidence="1 2">
    <name type="scientific">Burkholderia stabilis</name>
    <dbReference type="NCBI Taxonomy" id="95485"/>
    <lineage>
        <taxon>Bacteria</taxon>
        <taxon>Pseudomonadati</taxon>
        <taxon>Pseudomonadota</taxon>
        <taxon>Betaproteobacteria</taxon>
        <taxon>Burkholderiales</taxon>
        <taxon>Burkholderiaceae</taxon>
        <taxon>Burkholderia</taxon>
        <taxon>Burkholderia cepacia complex</taxon>
    </lineage>
</organism>
<protein>
    <submittedName>
        <fullName evidence="1">Uncharacterized protein</fullName>
    </submittedName>
</protein>
<evidence type="ECO:0000313" key="1">
    <source>
        <dbReference type="EMBL" id="RXV64402.1"/>
    </source>
</evidence>
<evidence type="ECO:0000313" key="2">
    <source>
        <dbReference type="Proteomes" id="UP000289650"/>
    </source>
</evidence>
<sequence>MFEIWMLEADGKRELVRDDVVDQRLARALVSEGNNGAAIRGEQYRYIAVPDPDAVDTASQS</sequence>
<dbReference type="OrthoDB" id="9892805at2"/>
<comment type="caution">
    <text evidence="1">The sequence shown here is derived from an EMBL/GenBank/DDBJ whole genome shotgun (WGS) entry which is preliminary data.</text>
</comment>
<dbReference type="RefSeq" id="WP_129518494.1">
    <property type="nucleotide sequence ID" value="NZ_QWEX01000004.1"/>
</dbReference>